<feature type="region of interest" description="Disordered" evidence="1">
    <location>
        <begin position="234"/>
        <end position="284"/>
    </location>
</feature>
<sequence length="530" mass="59089">MNDVGIEPSVNPPDFCELPSDFSWGYGVDALATKSRLWIAFEAETVTPDSKVYILMYSHKENGFDIFKCVNQYCGGGIARIQSGRVEVKFTPSHFSDCMHLKRSFDLTSALIACCLHPPLERYHLTTFTNNDEVLSFNGLTSQGYEFLEDIETVGKSKAVALRCKACSSTWAKRNAVAWRGQLDNGELFLLEDLCGIHACDYVSPLKTVLLVNADQIKIEAELDLPNASETSCTIPTTVERELMSGKRRKRVNTPSVDTFEDESSSPSNQSDSLSDSHPSLSSLSSTVNLMTDESSFECESSRSSSHTSKSSSSSTSSVTCLSQFPSPKKSQPTTSNLTKASTFYFHILKTPIFVERPSLTWLRRSCLKLKLPQSYCEIAYSDYWAKLESSIVYLDSKPIEYFSISKDTEFFPFIFSGTTNPVKSLLKTACDLASDKLPFIEYDMFVYEKFISGQNHIGSYQSLKWKTALRGPRFTPAHLPVIAEAVNCRFLVSKNGSWHAWGDAKSNEVPTIMLKMDEDGNFAGVTKVL</sequence>
<feature type="compositionally biased region" description="Low complexity" evidence="1">
    <location>
        <begin position="265"/>
        <end position="284"/>
    </location>
</feature>
<dbReference type="Proteomes" id="UP000492821">
    <property type="component" value="Unassembled WGS sequence"/>
</dbReference>
<organism evidence="2 3">
    <name type="scientific">Panagrellus redivivus</name>
    <name type="common">Microworm</name>
    <dbReference type="NCBI Taxonomy" id="6233"/>
    <lineage>
        <taxon>Eukaryota</taxon>
        <taxon>Metazoa</taxon>
        <taxon>Ecdysozoa</taxon>
        <taxon>Nematoda</taxon>
        <taxon>Chromadorea</taxon>
        <taxon>Rhabditida</taxon>
        <taxon>Tylenchina</taxon>
        <taxon>Panagrolaimomorpha</taxon>
        <taxon>Panagrolaimoidea</taxon>
        <taxon>Panagrolaimidae</taxon>
        <taxon>Panagrellus</taxon>
    </lineage>
</organism>
<dbReference type="WBParaSite" id="Pan_g19586.t1">
    <property type="protein sequence ID" value="Pan_g19586.t1"/>
    <property type="gene ID" value="Pan_g19586"/>
</dbReference>
<reference evidence="3" key="2">
    <citation type="submission" date="2020-10" db="UniProtKB">
        <authorList>
            <consortium name="WormBaseParasite"/>
        </authorList>
    </citation>
    <scope>IDENTIFICATION</scope>
</reference>
<keyword evidence="2" id="KW-1185">Reference proteome</keyword>
<feature type="region of interest" description="Disordered" evidence="1">
    <location>
        <begin position="299"/>
        <end position="319"/>
    </location>
</feature>
<evidence type="ECO:0000313" key="2">
    <source>
        <dbReference type="Proteomes" id="UP000492821"/>
    </source>
</evidence>
<evidence type="ECO:0000256" key="1">
    <source>
        <dbReference type="SAM" id="MobiDB-lite"/>
    </source>
</evidence>
<accession>A0A7E4VDL8</accession>
<protein>
    <submittedName>
        <fullName evidence="3">AAA domain-containing protein</fullName>
    </submittedName>
</protein>
<dbReference type="AlphaFoldDB" id="A0A7E4VDL8"/>
<evidence type="ECO:0000313" key="3">
    <source>
        <dbReference type="WBParaSite" id="Pan_g19586.t1"/>
    </source>
</evidence>
<proteinExistence type="predicted"/>
<name>A0A7E4VDL8_PANRE</name>
<reference evidence="2" key="1">
    <citation type="journal article" date="2013" name="Genetics">
        <title>The draft genome and transcriptome of Panagrellus redivivus are shaped by the harsh demands of a free-living lifestyle.</title>
        <authorList>
            <person name="Srinivasan J."/>
            <person name="Dillman A.R."/>
            <person name="Macchietto M.G."/>
            <person name="Heikkinen L."/>
            <person name="Lakso M."/>
            <person name="Fracchia K.M."/>
            <person name="Antoshechkin I."/>
            <person name="Mortazavi A."/>
            <person name="Wong G."/>
            <person name="Sternberg P.W."/>
        </authorList>
    </citation>
    <scope>NUCLEOTIDE SEQUENCE [LARGE SCALE GENOMIC DNA]</scope>
    <source>
        <strain evidence="2">MT8872</strain>
    </source>
</reference>